<keyword evidence="2" id="KW-1185">Reference proteome</keyword>
<evidence type="ECO:0000313" key="1">
    <source>
        <dbReference type="EMBL" id="CAD8214743.1"/>
    </source>
</evidence>
<evidence type="ECO:0000313" key="2">
    <source>
        <dbReference type="Proteomes" id="UP000689195"/>
    </source>
</evidence>
<dbReference type="AlphaFoldDB" id="A0A8S1YLX1"/>
<gene>
    <name evidence="1" type="ORF">PPENT_87.1.T2460001</name>
</gene>
<protein>
    <submittedName>
        <fullName evidence="1">Uncharacterized protein</fullName>
    </submittedName>
</protein>
<dbReference type="EMBL" id="CAJJDO010000246">
    <property type="protein sequence ID" value="CAD8214743.1"/>
    <property type="molecule type" value="Genomic_DNA"/>
</dbReference>
<dbReference type="Proteomes" id="UP000689195">
    <property type="component" value="Unassembled WGS sequence"/>
</dbReference>
<comment type="caution">
    <text evidence="1">The sequence shown here is derived from an EMBL/GenBank/DDBJ whole genome shotgun (WGS) entry which is preliminary data.</text>
</comment>
<organism evidence="1 2">
    <name type="scientific">Paramecium pentaurelia</name>
    <dbReference type="NCBI Taxonomy" id="43138"/>
    <lineage>
        <taxon>Eukaryota</taxon>
        <taxon>Sar</taxon>
        <taxon>Alveolata</taxon>
        <taxon>Ciliophora</taxon>
        <taxon>Intramacronucleata</taxon>
        <taxon>Oligohymenophorea</taxon>
        <taxon>Peniculida</taxon>
        <taxon>Parameciidae</taxon>
        <taxon>Paramecium</taxon>
    </lineage>
</organism>
<accession>A0A8S1YLX1</accession>
<reference evidence="1" key="1">
    <citation type="submission" date="2021-01" db="EMBL/GenBank/DDBJ databases">
        <authorList>
            <consortium name="Genoscope - CEA"/>
            <person name="William W."/>
        </authorList>
    </citation>
    <scope>NUCLEOTIDE SEQUENCE</scope>
</reference>
<sequence length="77" mass="9710">MITWQQSDQPYILFFKLQKDIYDQKNYLKLEYQKCKIKTQLFLFPTLYYNEKKSYNQKVQQQNLFYSFRKINQIIYS</sequence>
<proteinExistence type="predicted"/>
<name>A0A8S1YLX1_9CILI</name>